<evidence type="ECO:0000256" key="1">
    <source>
        <dbReference type="ARBA" id="ARBA00022737"/>
    </source>
</evidence>
<feature type="region of interest" description="Disordered" evidence="2">
    <location>
        <begin position="1"/>
        <end position="23"/>
    </location>
</feature>
<gene>
    <name evidence="4" type="ORF">V5O48_015378</name>
</gene>
<dbReference type="Proteomes" id="UP001465976">
    <property type="component" value="Unassembled WGS sequence"/>
</dbReference>
<organism evidence="4 5">
    <name type="scientific">Marasmius crinis-equi</name>
    <dbReference type="NCBI Taxonomy" id="585013"/>
    <lineage>
        <taxon>Eukaryota</taxon>
        <taxon>Fungi</taxon>
        <taxon>Dikarya</taxon>
        <taxon>Basidiomycota</taxon>
        <taxon>Agaricomycotina</taxon>
        <taxon>Agaricomycetes</taxon>
        <taxon>Agaricomycetidae</taxon>
        <taxon>Agaricales</taxon>
        <taxon>Marasmiineae</taxon>
        <taxon>Marasmiaceae</taxon>
        <taxon>Marasmius</taxon>
    </lineage>
</organism>
<feature type="domain" description="Nephrocystin 3-like N-terminal" evidence="3">
    <location>
        <begin position="74"/>
        <end position="253"/>
    </location>
</feature>
<dbReference type="PANTHER" id="PTHR10039:SF17">
    <property type="entry name" value="FUNGAL STAND N-TERMINAL GOODBYE DOMAIN-CONTAINING PROTEIN-RELATED"/>
    <property type="match status" value="1"/>
</dbReference>
<dbReference type="Pfam" id="PF24883">
    <property type="entry name" value="NPHP3_N"/>
    <property type="match status" value="1"/>
</dbReference>
<sequence>MAMPASITVDNNRGRDQFVGDGPITIDNNSTPSESILEKLIPHVATNALHDTKARANRRTCHGGTRGGFIEKLGKWIEDPEGDGHVHWVRGRAGLGKTSIAQTLCEKYFSTENSEGLLAAAHFFSRNDASRNTMNQFVPTVAYQLARLHLHLAEAIDTAIRSDPSIMGADWEEQFERLICEPCNQVDPEVWKTLPRLVVIDGLDECMEIHESQSQSQGRDVWERDGQRRLLSMIQSSVTGPFPLPLRFLIFSRPEHTITNFFGTTSIPALEQLDIRELCSEADSDIYLYLCQEFARLVKERSDGSLDALWPGEEAIQELTRMSAGRFIYVVTAVNYVMDNDPSAHPQERLDIILRSMPSKYPDLDPLDRLYLQILERFAHIREQLLLPLLQLITTRLRSHVTERAIFTIPDDVYRSRRILAELLDQNDSRHISILLSQLRSVLYVPDDEHGEAVSVLHTSFTDFLRHQRRSKDFHIRKIDGLCYINKLSRSSLRVLKRVISRPENEEGCTRPRDPPVIEAWAFNAWHALVQGIYHGLGASGEGTESLLAVEEFDVYRYINMLNDHAYIQPLMEYYPWPDDNWGRSVATGSRTTYYDLHDSDTWAGFTAKHLLRLSQVYAFLTLPPSRTVNWQIYRPPAVRSPRSESGHNRPGAFFRFFEEGWVAVLPKRYRNVCCLQLKLLIGCLWDPVGSQESPTSYCGSILPFHYDDNSEKGTLLKIFPFDICPSTLTQLMAVEDCEIWRVRWEPRGAINLWQVTIAPTANGDLGWITVSPQSSNLHEWIASFARERTSRTKEKQRVIEKHEAAKTQGAMKEQVRRVEASFRHLLRLGPRSAEAGKQEEKGEEEEREWERLIRLESTRPASWAPSLPD</sequence>
<evidence type="ECO:0000256" key="2">
    <source>
        <dbReference type="SAM" id="MobiDB-lite"/>
    </source>
</evidence>
<feature type="region of interest" description="Disordered" evidence="2">
    <location>
        <begin position="830"/>
        <end position="854"/>
    </location>
</feature>
<dbReference type="SUPFAM" id="SSF52540">
    <property type="entry name" value="P-loop containing nucleoside triphosphate hydrolases"/>
    <property type="match status" value="1"/>
</dbReference>
<evidence type="ECO:0000313" key="4">
    <source>
        <dbReference type="EMBL" id="KAL0566630.1"/>
    </source>
</evidence>
<dbReference type="InterPro" id="IPR056884">
    <property type="entry name" value="NPHP3-like_N"/>
</dbReference>
<dbReference type="EMBL" id="JBAHYK010001832">
    <property type="protein sequence ID" value="KAL0566630.1"/>
    <property type="molecule type" value="Genomic_DNA"/>
</dbReference>
<evidence type="ECO:0000259" key="3">
    <source>
        <dbReference type="Pfam" id="PF24883"/>
    </source>
</evidence>
<proteinExistence type="predicted"/>
<comment type="caution">
    <text evidence="4">The sequence shown here is derived from an EMBL/GenBank/DDBJ whole genome shotgun (WGS) entry which is preliminary data.</text>
</comment>
<protein>
    <recommendedName>
        <fullName evidence="3">Nephrocystin 3-like N-terminal domain-containing protein</fullName>
    </recommendedName>
</protein>
<keyword evidence="1" id="KW-0677">Repeat</keyword>
<reference evidence="4 5" key="1">
    <citation type="submission" date="2024-02" db="EMBL/GenBank/DDBJ databases">
        <title>A draft genome for the cacao thread blight pathogen Marasmius crinis-equi.</title>
        <authorList>
            <person name="Cohen S.P."/>
            <person name="Baruah I.K."/>
            <person name="Amoako-Attah I."/>
            <person name="Bukari Y."/>
            <person name="Meinhardt L.W."/>
            <person name="Bailey B.A."/>
        </authorList>
    </citation>
    <scope>NUCLEOTIDE SEQUENCE [LARGE SCALE GENOMIC DNA]</scope>
    <source>
        <strain evidence="4 5">GH-76</strain>
    </source>
</reference>
<dbReference type="PANTHER" id="PTHR10039">
    <property type="entry name" value="AMELOGENIN"/>
    <property type="match status" value="1"/>
</dbReference>
<accession>A0ABR3EUN4</accession>
<evidence type="ECO:0000313" key="5">
    <source>
        <dbReference type="Proteomes" id="UP001465976"/>
    </source>
</evidence>
<keyword evidence="5" id="KW-1185">Reference proteome</keyword>
<dbReference type="InterPro" id="IPR027417">
    <property type="entry name" value="P-loop_NTPase"/>
</dbReference>
<name>A0ABR3EUN4_9AGAR</name>